<evidence type="ECO:0000313" key="2">
    <source>
        <dbReference type="Proteomes" id="UP000235584"/>
    </source>
</evidence>
<dbReference type="EMBL" id="CP025704">
    <property type="protein sequence ID" value="AUN96775.1"/>
    <property type="molecule type" value="Genomic_DNA"/>
</dbReference>
<gene>
    <name evidence="1" type="ORF">C0V70_01380</name>
</gene>
<evidence type="ECO:0000313" key="1">
    <source>
        <dbReference type="EMBL" id="AUN96775.1"/>
    </source>
</evidence>
<protein>
    <submittedName>
        <fullName evidence="1">Uncharacterized protein</fullName>
    </submittedName>
</protein>
<dbReference type="AlphaFoldDB" id="A0A2K9NNX6"/>
<dbReference type="Proteomes" id="UP000235584">
    <property type="component" value="Chromosome"/>
</dbReference>
<dbReference type="KEGG" id="bsto:C0V70_01380"/>
<sequence length="132" mass="15684">MALLLAFSTLLLCQLFIGFKSFDDYLIIFVYVLFLNDLYIKLRKPDLIFYQDERIKRSIMSIVFLVLFSLPFLLDVFNVNDAFRGFIYRVGFMLWAQVFLLDAFMNYRQTHSKQWLLITNMAALFIVMGAIY</sequence>
<keyword evidence="2" id="KW-1185">Reference proteome</keyword>
<proteinExistence type="predicted"/>
<name>A0A2K9NNX6_BACTC</name>
<accession>A0A2K9NNX6</accession>
<organism evidence="1 2">
    <name type="scientific">Bacteriovorax stolpii</name>
    <name type="common">Bdellovibrio stolpii</name>
    <dbReference type="NCBI Taxonomy" id="960"/>
    <lineage>
        <taxon>Bacteria</taxon>
        <taxon>Pseudomonadati</taxon>
        <taxon>Bdellovibrionota</taxon>
        <taxon>Bacteriovoracia</taxon>
        <taxon>Bacteriovoracales</taxon>
        <taxon>Bacteriovoracaceae</taxon>
        <taxon>Bacteriovorax</taxon>
    </lineage>
</organism>
<reference evidence="1 2" key="1">
    <citation type="submission" date="2018-01" db="EMBL/GenBank/DDBJ databases">
        <title>Complete genome sequence of Bacteriovorax stolpii DSM12778.</title>
        <authorList>
            <person name="Tang B."/>
            <person name="Chang J."/>
        </authorList>
    </citation>
    <scope>NUCLEOTIDE SEQUENCE [LARGE SCALE GENOMIC DNA]</scope>
    <source>
        <strain evidence="1 2">DSM 12778</strain>
    </source>
</reference>